<dbReference type="AlphaFoldDB" id="D3AKK5"/>
<evidence type="ECO:0000313" key="2">
    <source>
        <dbReference type="Proteomes" id="UP000004968"/>
    </source>
</evidence>
<protein>
    <submittedName>
        <fullName evidence="1">Transcriptional regulator, TetR family</fullName>
    </submittedName>
</protein>
<dbReference type="Proteomes" id="UP000004968">
    <property type="component" value="Unassembled WGS sequence"/>
</dbReference>
<sequence>MPPKAKITKDMILHTVLHITRETGFETVNARSIAGKLQCSTRPIFTCYENMEELKKDFLDFAYEYYLQYVSSFSSSEQVIPSLLLPLSYIEFAAEETHLFKLLFMNDMDLNMAEAKDFYNEADNAKKAAAFSETIGVELERAKVIFLDLFLYTHGIAVLTAAGKIAFDRGSAEKMLMNLLSAFINQEPSDAPNSRRSLI</sequence>
<comment type="caution">
    <text evidence="1">The sequence shown here is derived from an EMBL/GenBank/DDBJ whole genome shotgun (WGS) entry which is preliminary data.</text>
</comment>
<dbReference type="SUPFAM" id="SSF46689">
    <property type="entry name" value="Homeodomain-like"/>
    <property type="match status" value="1"/>
</dbReference>
<dbReference type="EMBL" id="ACIO01000357">
    <property type="protein sequence ID" value="EFC97647.1"/>
    <property type="molecule type" value="Genomic_DNA"/>
</dbReference>
<organism evidence="1 2">
    <name type="scientific">Hungatella hathewayi DSM 13479</name>
    <dbReference type="NCBI Taxonomy" id="566550"/>
    <lineage>
        <taxon>Bacteria</taxon>
        <taxon>Bacillati</taxon>
        <taxon>Bacillota</taxon>
        <taxon>Clostridia</taxon>
        <taxon>Lachnospirales</taxon>
        <taxon>Lachnospiraceae</taxon>
        <taxon>Hungatella</taxon>
    </lineage>
</organism>
<name>D3AKK5_9FIRM</name>
<dbReference type="Gene3D" id="1.10.357.10">
    <property type="entry name" value="Tetracycline Repressor, domain 2"/>
    <property type="match status" value="1"/>
</dbReference>
<dbReference type="InterPro" id="IPR009057">
    <property type="entry name" value="Homeodomain-like_sf"/>
</dbReference>
<dbReference type="InterPro" id="IPR036271">
    <property type="entry name" value="Tet_transcr_reg_TetR-rel_C_sf"/>
</dbReference>
<dbReference type="RefSeq" id="WP_006774595.1">
    <property type="nucleotide sequence ID" value="NZ_GG667691.1"/>
</dbReference>
<dbReference type="SUPFAM" id="SSF48498">
    <property type="entry name" value="Tetracyclin repressor-like, C-terminal domain"/>
    <property type="match status" value="1"/>
</dbReference>
<reference evidence="1 2" key="1">
    <citation type="submission" date="2010-01" db="EMBL/GenBank/DDBJ databases">
        <authorList>
            <person name="Weinstock G."/>
            <person name="Sodergren E."/>
            <person name="Clifton S."/>
            <person name="Fulton L."/>
            <person name="Fulton B."/>
            <person name="Courtney L."/>
            <person name="Fronick C."/>
            <person name="Harrison M."/>
            <person name="Strong C."/>
            <person name="Farmer C."/>
            <person name="Delahaunty K."/>
            <person name="Markovic C."/>
            <person name="Hall O."/>
            <person name="Minx P."/>
            <person name="Tomlinson C."/>
            <person name="Mitreva M."/>
            <person name="Nelson J."/>
            <person name="Hou S."/>
            <person name="Wollam A."/>
            <person name="Pepin K.H."/>
            <person name="Johnson M."/>
            <person name="Bhonagiri V."/>
            <person name="Nash W.E."/>
            <person name="Warren W."/>
            <person name="Chinwalla A."/>
            <person name="Mardis E.R."/>
            <person name="Wilson R.K."/>
        </authorList>
    </citation>
    <scope>NUCLEOTIDE SEQUENCE [LARGE SCALE GENOMIC DNA]</scope>
    <source>
        <strain evidence="1 2">DSM 13479</strain>
    </source>
</reference>
<gene>
    <name evidence="1" type="ORF">CLOSTHATH_04149</name>
</gene>
<dbReference type="GeneID" id="93148440"/>
<evidence type="ECO:0000313" key="1">
    <source>
        <dbReference type="EMBL" id="EFC97647.1"/>
    </source>
</evidence>
<dbReference type="HOGENOM" id="CLU_100170_0_0_9"/>
<proteinExistence type="predicted"/>
<accession>D3AKK5</accession>